<evidence type="ECO:0008006" key="6">
    <source>
        <dbReference type="Google" id="ProtNLM"/>
    </source>
</evidence>
<sequence length="185" mass="20562">MYLDTAILFPYAASRSYDDVSAIESSLHQGLLKLGFRSGVFHLEARVQNSSMRYQGTDGVVELAYMGSTASCQPEVVLIEVNARPPGLQAVFAVAYTFGVDYSALQILQALDDHERFTALAQPFAYHAQYRCEISFIPVHRENIRVPDDFCEQVLHQLPAIAPHVTRAERTALKEDEQKGGAGDR</sequence>
<dbReference type="Proteomes" id="UP000326565">
    <property type="component" value="Unassembled WGS sequence"/>
</dbReference>
<dbReference type="PANTHER" id="PTHR43585:SF2">
    <property type="entry name" value="ATP-GRASP ENZYME FSQD"/>
    <property type="match status" value="1"/>
</dbReference>
<gene>
    <name evidence="4" type="ORF">BDV29DRAFT_153678</name>
</gene>
<keyword evidence="5" id="KW-1185">Reference proteome</keyword>
<name>A0A5N5X9Z4_9EURO</name>
<evidence type="ECO:0000313" key="5">
    <source>
        <dbReference type="Proteomes" id="UP000326565"/>
    </source>
</evidence>
<evidence type="ECO:0000256" key="1">
    <source>
        <dbReference type="ARBA" id="ARBA00022598"/>
    </source>
</evidence>
<dbReference type="Gene3D" id="3.30.470.20">
    <property type="entry name" value="ATP-grasp fold, B domain"/>
    <property type="match status" value="1"/>
</dbReference>
<protein>
    <recommendedName>
        <fullName evidence="6">ATP-grasp domain-containing protein</fullName>
    </recommendedName>
</protein>
<dbReference type="EMBL" id="ML732168">
    <property type="protein sequence ID" value="KAB8077446.1"/>
    <property type="molecule type" value="Genomic_DNA"/>
</dbReference>
<dbReference type="GO" id="GO:0005524">
    <property type="term" value="F:ATP binding"/>
    <property type="evidence" value="ECO:0007669"/>
    <property type="project" value="UniProtKB-KW"/>
</dbReference>
<dbReference type="AlphaFoldDB" id="A0A5N5X9Z4"/>
<dbReference type="OrthoDB" id="4510738at2759"/>
<keyword evidence="3" id="KW-0067">ATP-binding</keyword>
<reference evidence="4 5" key="1">
    <citation type="submission" date="2019-04" db="EMBL/GenBank/DDBJ databases">
        <title>Friends and foes A comparative genomics study of 23 Aspergillus species from section Flavi.</title>
        <authorList>
            <consortium name="DOE Joint Genome Institute"/>
            <person name="Kjaerbolling I."/>
            <person name="Vesth T."/>
            <person name="Frisvad J.C."/>
            <person name="Nybo J.L."/>
            <person name="Theobald S."/>
            <person name="Kildgaard S."/>
            <person name="Isbrandt T."/>
            <person name="Kuo A."/>
            <person name="Sato A."/>
            <person name="Lyhne E.K."/>
            <person name="Kogle M.E."/>
            <person name="Wiebenga A."/>
            <person name="Kun R.S."/>
            <person name="Lubbers R.J."/>
            <person name="Makela M.R."/>
            <person name="Barry K."/>
            <person name="Chovatia M."/>
            <person name="Clum A."/>
            <person name="Daum C."/>
            <person name="Haridas S."/>
            <person name="He G."/>
            <person name="LaButti K."/>
            <person name="Lipzen A."/>
            <person name="Mondo S."/>
            <person name="Riley R."/>
            <person name="Salamov A."/>
            <person name="Simmons B.A."/>
            <person name="Magnuson J.K."/>
            <person name="Henrissat B."/>
            <person name="Mortensen U.H."/>
            <person name="Larsen T.O."/>
            <person name="Devries R.P."/>
            <person name="Grigoriev I.V."/>
            <person name="Machida M."/>
            <person name="Baker S.E."/>
            <person name="Andersen M.R."/>
        </authorList>
    </citation>
    <scope>NUCLEOTIDE SEQUENCE [LARGE SCALE GENOMIC DNA]</scope>
    <source>
        <strain evidence="4 5">CBS 151.66</strain>
    </source>
</reference>
<dbReference type="PANTHER" id="PTHR43585">
    <property type="entry name" value="FUMIPYRROLE BIOSYNTHESIS PROTEIN C"/>
    <property type="match status" value="1"/>
</dbReference>
<accession>A0A5N5X9Z4</accession>
<dbReference type="GO" id="GO:0016874">
    <property type="term" value="F:ligase activity"/>
    <property type="evidence" value="ECO:0007669"/>
    <property type="project" value="UniProtKB-KW"/>
</dbReference>
<dbReference type="InterPro" id="IPR052032">
    <property type="entry name" value="ATP-dep_AA_Ligase"/>
</dbReference>
<evidence type="ECO:0000313" key="4">
    <source>
        <dbReference type="EMBL" id="KAB8077446.1"/>
    </source>
</evidence>
<organism evidence="4 5">
    <name type="scientific">Aspergillus leporis</name>
    <dbReference type="NCBI Taxonomy" id="41062"/>
    <lineage>
        <taxon>Eukaryota</taxon>
        <taxon>Fungi</taxon>
        <taxon>Dikarya</taxon>
        <taxon>Ascomycota</taxon>
        <taxon>Pezizomycotina</taxon>
        <taxon>Eurotiomycetes</taxon>
        <taxon>Eurotiomycetidae</taxon>
        <taxon>Eurotiales</taxon>
        <taxon>Aspergillaceae</taxon>
        <taxon>Aspergillus</taxon>
        <taxon>Aspergillus subgen. Circumdati</taxon>
    </lineage>
</organism>
<evidence type="ECO:0000256" key="2">
    <source>
        <dbReference type="ARBA" id="ARBA00022741"/>
    </source>
</evidence>
<proteinExistence type="predicted"/>
<evidence type="ECO:0000256" key="3">
    <source>
        <dbReference type="ARBA" id="ARBA00022840"/>
    </source>
</evidence>
<keyword evidence="1" id="KW-0436">Ligase</keyword>
<keyword evidence="2" id="KW-0547">Nucleotide-binding</keyword>